<reference evidence="2 3" key="1">
    <citation type="submission" date="2021-06" db="EMBL/GenBank/DDBJ databases">
        <title>Caerostris extrusa draft genome.</title>
        <authorList>
            <person name="Kono N."/>
            <person name="Arakawa K."/>
        </authorList>
    </citation>
    <scope>NUCLEOTIDE SEQUENCE [LARGE SCALE GENOMIC DNA]</scope>
</reference>
<dbReference type="Proteomes" id="UP001054945">
    <property type="component" value="Unassembled WGS sequence"/>
</dbReference>
<evidence type="ECO:0000313" key="2">
    <source>
        <dbReference type="EMBL" id="GIY26598.1"/>
    </source>
</evidence>
<protein>
    <submittedName>
        <fullName evidence="2">Uncharacterized protein</fullName>
    </submittedName>
</protein>
<evidence type="ECO:0000256" key="1">
    <source>
        <dbReference type="SAM" id="SignalP"/>
    </source>
</evidence>
<dbReference type="AlphaFoldDB" id="A0AAV4S3H3"/>
<accession>A0AAV4S3H3</accession>
<keyword evidence="1" id="KW-0732">Signal</keyword>
<dbReference type="EMBL" id="BPLR01008704">
    <property type="protein sequence ID" value="GIY26598.1"/>
    <property type="molecule type" value="Genomic_DNA"/>
</dbReference>
<comment type="caution">
    <text evidence="2">The sequence shown here is derived from an EMBL/GenBank/DDBJ whole genome shotgun (WGS) entry which is preliminary data.</text>
</comment>
<name>A0AAV4S3H3_CAEEX</name>
<organism evidence="2 3">
    <name type="scientific">Caerostris extrusa</name>
    <name type="common">Bark spider</name>
    <name type="synonym">Caerostris bankana</name>
    <dbReference type="NCBI Taxonomy" id="172846"/>
    <lineage>
        <taxon>Eukaryota</taxon>
        <taxon>Metazoa</taxon>
        <taxon>Ecdysozoa</taxon>
        <taxon>Arthropoda</taxon>
        <taxon>Chelicerata</taxon>
        <taxon>Arachnida</taxon>
        <taxon>Araneae</taxon>
        <taxon>Araneomorphae</taxon>
        <taxon>Entelegynae</taxon>
        <taxon>Araneoidea</taxon>
        <taxon>Araneidae</taxon>
        <taxon>Caerostris</taxon>
    </lineage>
</organism>
<keyword evidence="3" id="KW-1185">Reference proteome</keyword>
<sequence length="137" mass="15827">MIEAFWMLISIIVASIPNRIEVGISGEPMGLYVDSNTVCRNTYVIDMIIFVKKENGNHRTNAVQSSKSQTEEMQVFNSFKDHGYCLRILQEDGRLRYCDKSPGIRSTGAFGYSFYMSLQRLRFLGEVKEYTSIRRVY</sequence>
<evidence type="ECO:0000313" key="3">
    <source>
        <dbReference type="Proteomes" id="UP001054945"/>
    </source>
</evidence>
<feature type="chain" id="PRO_5043741594" evidence="1">
    <location>
        <begin position="23"/>
        <end position="137"/>
    </location>
</feature>
<feature type="signal peptide" evidence="1">
    <location>
        <begin position="1"/>
        <end position="22"/>
    </location>
</feature>
<proteinExistence type="predicted"/>
<gene>
    <name evidence="2" type="ORF">CEXT_696011</name>
</gene>